<gene>
    <name evidence="1" type="ORF">CJ030_MR6G000790</name>
</gene>
<reference evidence="1 2" key="1">
    <citation type="journal article" date="2019" name="Plant Biotechnol. J.">
        <title>The red bayberry genome and genetic basis of sex determination.</title>
        <authorList>
            <person name="Jia H.M."/>
            <person name="Jia H.J."/>
            <person name="Cai Q.L."/>
            <person name="Wang Y."/>
            <person name="Zhao H.B."/>
            <person name="Yang W.F."/>
            <person name="Wang G.Y."/>
            <person name="Li Y.H."/>
            <person name="Zhan D.L."/>
            <person name="Shen Y.T."/>
            <person name="Niu Q.F."/>
            <person name="Chang L."/>
            <person name="Qiu J."/>
            <person name="Zhao L."/>
            <person name="Xie H.B."/>
            <person name="Fu W.Y."/>
            <person name="Jin J."/>
            <person name="Li X.W."/>
            <person name="Jiao Y."/>
            <person name="Zhou C.C."/>
            <person name="Tu T."/>
            <person name="Chai C.Y."/>
            <person name="Gao J.L."/>
            <person name="Fan L.J."/>
            <person name="van de Weg E."/>
            <person name="Wang J.Y."/>
            <person name="Gao Z.S."/>
        </authorList>
    </citation>
    <scope>NUCLEOTIDE SEQUENCE [LARGE SCALE GENOMIC DNA]</scope>
    <source>
        <tissue evidence="1">Leaves</tissue>
    </source>
</reference>
<dbReference type="Proteomes" id="UP000516437">
    <property type="component" value="Chromosome 6"/>
</dbReference>
<name>A0A6A1V9S8_9ROSI</name>
<sequence>MCFGWFRRPQVAVEEFEPRECTVGTKDMPWGLPGHAMGLSRQCHGAVKATKWAPRPCHGGCRGDVEGTPWGPRLSHGGCRGTPWGCQGPGQPVGTKGVPWGVSRHAMGVSRAPRGHQANAIGGVEARQGGCEGHPVGTKPKPWGVSRHAMGVVKGSLTSVSKKWSFLAAGKIEACHGVVKGTPWGAVEPCRGPV</sequence>
<evidence type="ECO:0000313" key="2">
    <source>
        <dbReference type="Proteomes" id="UP000516437"/>
    </source>
</evidence>
<comment type="caution">
    <text evidence="1">The sequence shown here is derived from an EMBL/GenBank/DDBJ whole genome shotgun (WGS) entry which is preliminary data.</text>
</comment>
<organism evidence="1 2">
    <name type="scientific">Morella rubra</name>
    <name type="common">Chinese bayberry</name>
    <dbReference type="NCBI Taxonomy" id="262757"/>
    <lineage>
        <taxon>Eukaryota</taxon>
        <taxon>Viridiplantae</taxon>
        <taxon>Streptophyta</taxon>
        <taxon>Embryophyta</taxon>
        <taxon>Tracheophyta</taxon>
        <taxon>Spermatophyta</taxon>
        <taxon>Magnoliopsida</taxon>
        <taxon>eudicotyledons</taxon>
        <taxon>Gunneridae</taxon>
        <taxon>Pentapetalae</taxon>
        <taxon>rosids</taxon>
        <taxon>fabids</taxon>
        <taxon>Fagales</taxon>
        <taxon>Myricaceae</taxon>
        <taxon>Morella</taxon>
    </lineage>
</organism>
<proteinExistence type="predicted"/>
<protein>
    <submittedName>
        <fullName evidence="1">Uncharacterized protein</fullName>
    </submittedName>
</protein>
<evidence type="ECO:0000313" key="1">
    <source>
        <dbReference type="EMBL" id="KAB1208916.1"/>
    </source>
</evidence>
<keyword evidence="2" id="KW-1185">Reference proteome</keyword>
<dbReference type="AlphaFoldDB" id="A0A6A1V9S8"/>
<dbReference type="EMBL" id="RXIC02000024">
    <property type="protein sequence ID" value="KAB1208916.1"/>
    <property type="molecule type" value="Genomic_DNA"/>
</dbReference>
<accession>A0A6A1V9S8</accession>